<sequence>MDSKLGINQADEIMVIFEAYAAYFRGKGGDVDVFVYGRLPALSSGL</sequence>
<dbReference type="EMBL" id="JAUSWA010000006">
    <property type="protein sequence ID" value="MDQ0493342.1"/>
    <property type="molecule type" value="Genomic_DNA"/>
</dbReference>
<evidence type="ECO:0000313" key="1">
    <source>
        <dbReference type="EMBL" id="MDQ0493342.1"/>
    </source>
</evidence>
<dbReference type="RefSeq" id="WP_155983758.1">
    <property type="nucleotide sequence ID" value="NZ_CP045298.1"/>
</dbReference>
<comment type="caution">
    <text evidence="1">The sequence shown here is derived from an EMBL/GenBank/DDBJ whole genome shotgun (WGS) entry which is preliminary data.</text>
</comment>
<name>A0ABU0KV81_9BACL</name>
<reference evidence="1 2" key="1">
    <citation type="submission" date="2023-07" db="EMBL/GenBank/DDBJ databases">
        <title>Genomic Encyclopedia of Type Strains, Phase IV (KMG-IV): sequencing the most valuable type-strain genomes for metagenomic binning, comparative biology and taxonomic classification.</title>
        <authorList>
            <person name="Goeker M."/>
        </authorList>
    </citation>
    <scope>NUCLEOTIDE SEQUENCE [LARGE SCALE GENOMIC DNA]</scope>
    <source>
        <strain evidence="1 2">DSM 14914</strain>
    </source>
</reference>
<gene>
    <name evidence="1" type="ORF">QOZ95_001500</name>
</gene>
<proteinExistence type="predicted"/>
<dbReference type="Proteomes" id="UP001242811">
    <property type="component" value="Unassembled WGS sequence"/>
</dbReference>
<evidence type="ECO:0000313" key="2">
    <source>
        <dbReference type="Proteomes" id="UP001242811"/>
    </source>
</evidence>
<keyword evidence="2" id="KW-1185">Reference proteome</keyword>
<protein>
    <submittedName>
        <fullName evidence="1">Uncharacterized protein</fullName>
    </submittedName>
</protein>
<accession>A0ABU0KV81</accession>
<organism evidence="1 2">
    <name type="scientific">Paenibacillus brasilensis</name>
    <dbReference type="NCBI Taxonomy" id="128574"/>
    <lineage>
        <taxon>Bacteria</taxon>
        <taxon>Bacillati</taxon>
        <taxon>Bacillota</taxon>
        <taxon>Bacilli</taxon>
        <taxon>Bacillales</taxon>
        <taxon>Paenibacillaceae</taxon>
        <taxon>Paenibacillus</taxon>
    </lineage>
</organism>